<keyword evidence="2" id="KW-1185">Reference proteome</keyword>
<dbReference type="AlphaFoldDB" id="A0A3Q7ECJ9"/>
<sequence length="58" mass="5987">MPSLGRAQLRVARSSGSHVCVGGRAAYIATAGVSITILRSGSCNCSRGSVPLHLFNSR</sequence>
<reference evidence="1" key="2">
    <citation type="submission" date="2019-01" db="UniProtKB">
        <authorList>
            <consortium name="EnsemblPlants"/>
        </authorList>
    </citation>
    <scope>IDENTIFICATION</scope>
    <source>
        <strain evidence="1">cv. Heinz 1706</strain>
    </source>
</reference>
<proteinExistence type="predicted"/>
<dbReference type="PaxDb" id="4081-Solyc01g016910.1.1"/>
<organism evidence="1">
    <name type="scientific">Solanum lycopersicum</name>
    <name type="common">Tomato</name>
    <name type="synonym">Lycopersicon esculentum</name>
    <dbReference type="NCBI Taxonomy" id="4081"/>
    <lineage>
        <taxon>Eukaryota</taxon>
        <taxon>Viridiplantae</taxon>
        <taxon>Streptophyta</taxon>
        <taxon>Embryophyta</taxon>
        <taxon>Tracheophyta</taxon>
        <taxon>Spermatophyta</taxon>
        <taxon>Magnoliopsida</taxon>
        <taxon>eudicotyledons</taxon>
        <taxon>Gunneridae</taxon>
        <taxon>Pentapetalae</taxon>
        <taxon>asterids</taxon>
        <taxon>lamiids</taxon>
        <taxon>Solanales</taxon>
        <taxon>Solanaceae</taxon>
        <taxon>Solanoideae</taxon>
        <taxon>Solaneae</taxon>
        <taxon>Solanum</taxon>
        <taxon>Solanum subgen. Lycopersicon</taxon>
    </lineage>
</organism>
<dbReference type="Proteomes" id="UP000004994">
    <property type="component" value="Chromosome 1"/>
</dbReference>
<reference evidence="1" key="1">
    <citation type="journal article" date="2012" name="Nature">
        <title>The tomato genome sequence provides insights into fleshy fruit evolution.</title>
        <authorList>
            <consortium name="Tomato Genome Consortium"/>
        </authorList>
    </citation>
    <scope>NUCLEOTIDE SEQUENCE [LARGE SCALE GENOMIC DNA]</scope>
    <source>
        <strain evidence="1">cv. Heinz 1706</strain>
    </source>
</reference>
<dbReference type="EnsemblPlants" id="Solyc01g016910.1.1">
    <property type="protein sequence ID" value="Solyc01g016910.1.1.1"/>
    <property type="gene ID" value="Solyc01g016910.1"/>
</dbReference>
<accession>A0A3Q7ECJ9</accession>
<dbReference type="Gramene" id="Solyc01g016910.1.1">
    <property type="protein sequence ID" value="Solyc01g016910.1.1.1"/>
    <property type="gene ID" value="Solyc01g016910.1"/>
</dbReference>
<evidence type="ECO:0000313" key="1">
    <source>
        <dbReference type="EnsemblPlants" id="Solyc01g016910.1.1.1"/>
    </source>
</evidence>
<protein>
    <submittedName>
        <fullName evidence="1">Uncharacterized protein</fullName>
    </submittedName>
</protein>
<name>A0A3Q7ECJ9_SOLLC</name>
<dbReference type="InParanoid" id="A0A3Q7ECJ9"/>
<evidence type="ECO:0000313" key="2">
    <source>
        <dbReference type="Proteomes" id="UP000004994"/>
    </source>
</evidence>